<evidence type="ECO:0000313" key="3">
    <source>
        <dbReference type="Proteomes" id="UP000518300"/>
    </source>
</evidence>
<proteinExistence type="predicted"/>
<dbReference type="Proteomes" id="UP000518300">
    <property type="component" value="Unassembled WGS sequence"/>
</dbReference>
<protein>
    <recommendedName>
        <fullName evidence="4">Lipoprotein</fullName>
    </recommendedName>
</protein>
<gene>
    <name evidence="2" type="ORF">HG543_17085</name>
</gene>
<comment type="caution">
    <text evidence="2">The sequence shown here is derived from an EMBL/GenBank/DDBJ whole genome shotgun (WGS) entry which is preliminary data.</text>
</comment>
<dbReference type="RefSeq" id="WP_169345846.1">
    <property type="nucleotide sequence ID" value="NZ_JABBJJ010000071.1"/>
</dbReference>
<dbReference type="EMBL" id="JABBJJ010000071">
    <property type="protein sequence ID" value="NMO16558.1"/>
    <property type="molecule type" value="Genomic_DNA"/>
</dbReference>
<reference evidence="2 3" key="1">
    <citation type="submission" date="2020-04" db="EMBL/GenBank/DDBJ databases">
        <title>Draft genome of Pyxidicoccus fallax type strain.</title>
        <authorList>
            <person name="Whitworth D.E."/>
        </authorList>
    </citation>
    <scope>NUCLEOTIDE SEQUENCE [LARGE SCALE GENOMIC DNA]</scope>
    <source>
        <strain evidence="2 3">DSM 14698</strain>
    </source>
</reference>
<name>A0A848LHV6_9BACT</name>
<sequence length="303" mass="31916">MTRLLLIALLLAGCSSKDSQAPAATPTKTTTRKQSVITVASVEKVHVSAGFEVVTNGQKQVVYDGVLVHVVGLNSMEFAPTSGPSPSFVLGSTVAKIIVHPLANMGEAKVLAPLPPATSPDTSLTSTPTGTEVTLWISPKGVVATRLDAAGMERERQQALATGYWSSFSRPSPSAPSRQVQTVRELEFAVQPQTLSSEQCRQEFGKECGVMLNTRLGPLTCGSCPQPKVCTSENMCCTPKTCADYPNTSDAMVPDGCGGSIYCNNAPCPVITPYRCCDGSCSRDKMCPGIACDPKDPPPAESE</sequence>
<evidence type="ECO:0008006" key="4">
    <source>
        <dbReference type="Google" id="ProtNLM"/>
    </source>
</evidence>
<feature type="signal peptide" evidence="1">
    <location>
        <begin position="1"/>
        <end position="23"/>
    </location>
</feature>
<keyword evidence="1" id="KW-0732">Signal</keyword>
<dbReference type="AlphaFoldDB" id="A0A848LHV6"/>
<evidence type="ECO:0000256" key="1">
    <source>
        <dbReference type="SAM" id="SignalP"/>
    </source>
</evidence>
<evidence type="ECO:0000313" key="2">
    <source>
        <dbReference type="EMBL" id="NMO16558.1"/>
    </source>
</evidence>
<keyword evidence="3" id="KW-1185">Reference proteome</keyword>
<feature type="chain" id="PRO_5032847893" description="Lipoprotein" evidence="1">
    <location>
        <begin position="24"/>
        <end position="303"/>
    </location>
</feature>
<organism evidence="2 3">
    <name type="scientific">Pyxidicoccus fallax</name>
    <dbReference type="NCBI Taxonomy" id="394095"/>
    <lineage>
        <taxon>Bacteria</taxon>
        <taxon>Pseudomonadati</taxon>
        <taxon>Myxococcota</taxon>
        <taxon>Myxococcia</taxon>
        <taxon>Myxococcales</taxon>
        <taxon>Cystobacterineae</taxon>
        <taxon>Myxococcaceae</taxon>
        <taxon>Pyxidicoccus</taxon>
    </lineage>
</organism>
<accession>A0A848LHV6</accession>